<protein>
    <submittedName>
        <fullName evidence="2">Uncharacterized protein</fullName>
    </submittedName>
</protein>
<evidence type="ECO:0000256" key="1">
    <source>
        <dbReference type="SAM" id="MobiDB-lite"/>
    </source>
</evidence>
<reference evidence="2 3" key="1">
    <citation type="submission" date="2024-04" db="EMBL/GenBank/DDBJ databases">
        <title>Phyllosticta paracitricarpa is synonymous to the EU quarantine fungus P. citricarpa based on phylogenomic analyses.</title>
        <authorList>
            <consortium name="Lawrence Berkeley National Laboratory"/>
            <person name="Van ingen-buijs V.A."/>
            <person name="Van westerhoven A.C."/>
            <person name="Haridas S."/>
            <person name="Skiadas P."/>
            <person name="Martin F."/>
            <person name="Groenewald J.Z."/>
            <person name="Crous P.W."/>
            <person name="Seidl M.F."/>
        </authorList>
    </citation>
    <scope>NUCLEOTIDE SEQUENCE [LARGE SCALE GENOMIC DNA]</scope>
    <source>
        <strain evidence="2 3">CPC 17464</strain>
    </source>
</reference>
<dbReference type="EMBL" id="JBBPEH010000011">
    <property type="protein sequence ID" value="KAK7531974.1"/>
    <property type="molecule type" value="Genomic_DNA"/>
</dbReference>
<feature type="compositionally biased region" description="Basic and acidic residues" evidence="1">
    <location>
        <begin position="200"/>
        <end position="209"/>
    </location>
</feature>
<name>A0ABR1L9R0_9PEZI</name>
<dbReference type="RefSeq" id="XP_066651644.1">
    <property type="nucleotide sequence ID" value="XM_066798391.1"/>
</dbReference>
<feature type="compositionally biased region" description="Polar residues" evidence="1">
    <location>
        <begin position="216"/>
        <end position="227"/>
    </location>
</feature>
<comment type="caution">
    <text evidence="2">The sequence shown here is derived from an EMBL/GenBank/DDBJ whole genome shotgun (WGS) entry which is preliminary data.</text>
</comment>
<keyword evidence="3" id="KW-1185">Reference proteome</keyword>
<dbReference type="Proteomes" id="UP001360953">
    <property type="component" value="Unassembled WGS sequence"/>
</dbReference>
<feature type="region of interest" description="Disordered" evidence="1">
    <location>
        <begin position="137"/>
        <end position="298"/>
    </location>
</feature>
<feature type="compositionally biased region" description="Basic and acidic residues" evidence="1">
    <location>
        <begin position="150"/>
        <end position="159"/>
    </location>
</feature>
<dbReference type="GeneID" id="92031297"/>
<feature type="compositionally biased region" description="Polar residues" evidence="1">
    <location>
        <begin position="237"/>
        <end position="254"/>
    </location>
</feature>
<gene>
    <name evidence="2" type="ORF">J3D65DRAFT_605947</name>
</gene>
<proteinExistence type="predicted"/>
<accession>A0ABR1L9R0</accession>
<organism evidence="2 3">
    <name type="scientific">Phyllosticta citribraziliensis</name>
    <dbReference type="NCBI Taxonomy" id="989973"/>
    <lineage>
        <taxon>Eukaryota</taxon>
        <taxon>Fungi</taxon>
        <taxon>Dikarya</taxon>
        <taxon>Ascomycota</taxon>
        <taxon>Pezizomycotina</taxon>
        <taxon>Dothideomycetes</taxon>
        <taxon>Dothideomycetes incertae sedis</taxon>
        <taxon>Botryosphaeriales</taxon>
        <taxon>Phyllostictaceae</taxon>
        <taxon>Phyllosticta</taxon>
    </lineage>
</organism>
<sequence length="298" mass="32326">MLLCLAEVSSCLTSPFLTLLQFSAAMLPLDSKGRVSAWSPKLEDLNLADPNSQKIRPKLLLFHPVSLCSSSRCSGIKIPAIPLPEAGEFASISSHAPGTLSSLQTLGEAIRCQKEQRVSIPQDGDDFAARQAITNKGRARKDFSLGIPQHQEHQRDGRPQDNPIPFARPASLRLPLKLASGFKTKAGMPARARQAPSHQDPSRDMYDHRASRKTMPATQQRSDTPTAASVPRPGNPAIQQRTAEPKSPQHQTQHPEALSVHRSKHSSTTTTPQRYADIHSPAVAGQGRRAHVQPAAVG</sequence>
<evidence type="ECO:0000313" key="2">
    <source>
        <dbReference type="EMBL" id="KAK7531974.1"/>
    </source>
</evidence>
<evidence type="ECO:0000313" key="3">
    <source>
        <dbReference type="Proteomes" id="UP001360953"/>
    </source>
</evidence>